<dbReference type="EMBL" id="UINC01144917">
    <property type="protein sequence ID" value="SVD34735.1"/>
    <property type="molecule type" value="Genomic_DNA"/>
</dbReference>
<dbReference type="InterPro" id="IPR004923">
    <property type="entry name" value="FTR1/Fip1/EfeU"/>
</dbReference>
<organism evidence="7">
    <name type="scientific">marine metagenome</name>
    <dbReference type="NCBI Taxonomy" id="408172"/>
    <lineage>
        <taxon>unclassified sequences</taxon>
        <taxon>metagenomes</taxon>
        <taxon>ecological metagenomes</taxon>
    </lineage>
</organism>
<dbReference type="PANTHER" id="PTHR31632:SF2">
    <property type="entry name" value="PLASMA MEMBRANE IRON PERMEASE"/>
    <property type="match status" value="1"/>
</dbReference>
<dbReference type="AlphaFoldDB" id="A0A382ULK9"/>
<feature type="transmembrane region" description="Helical" evidence="6">
    <location>
        <begin position="23"/>
        <end position="42"/>
    </location>
</feature>
<feature type="transmembrane region" description="Helical" evidence="6">
    <location>
        <begin position="54"/>
        <end position="72"/>
    </location>
</feature>
<dbReference type="GO" id="GO:0015093">
    <property type="term" value="F:ferrous iron transmembrane transporter activity"/>
    <property type="evidence" value="ECO:0007669"/>
    <property type="project" value="TreeGrafter"/>
</dbReference>
<evidence type="ECO:0000313" key="7">
    <source>
        <dbReference type="EMBL" id="SVD34735.1"/>
    </source>
</evidence>
<sequence length="86" mass="9521">IREGFEIVLFYAALFASPIAETGPIWVGGVLGVVVLFVIYVIMNKASKQIPTKLFFAVSKYLLAALAIYFAYSGMHEIMELVEHHG</sequence>
<keyword evidence="3 6" id="KW-0812">Transmembrane</keyword>
<evidence type="ECO:0000256" key="4">
    <source>
        <dbReference type="ARBA" id="ARBA00022989"/>
    </source>
</evidence>
<keyword evidence="4 6" id="KW-1133">Transmembrane helix</keyword>
<reference evidence="7" key="1">
    <citation type="submission" date="2018-05" db="EMBL/GenBank/DDBJ databases">
        <authorList>
            <person name="Lanie J.A."/>
            <person name="Ng W.-L."/>
            <person name="Kazmierczak K.M."/>
            <person name="Andrzejewski T.M."/>
            <person name="Davidsen T.M."/>
            <person name="Wayne K.J."/>
            <person name="Tettelin H."/>
            <person name="Glass J.I."/>
            <person name="Rusch D."/>
            <person name="Podicherti R."/>
            <person name="Tsui H.-C.T."/>
            <person name="Winkler M.E."/>
        </authorList>
    </citation>
    <scope>NUCLEOTIDE SEQUENCE</scope>
</reference>
<evidence type="ECO:0000256" key="3">
    <source>
        <dbReference type="ARBA" id="ARBA00022692"/>
    </source>
</evidence>
<gene>
    <name evidence="7" type="ORF">METZ01_LOCUS387589</name>
</gene>
<dbReference type="GO" id="GO:0033573">
    <property type="term" value="C:high-affinity iron permease complex"/>
    <property type="evidence" value="ECO:0007669"/>
    <property type="project" value="InterPro"/>
</dbReference>
<proteinExistence type="inferred from homology"/>
<evidence type="ECO:0000256" key="6">
    <source>
        <dbReference type="SAM" id="Phobius"/>
    </source>
</evidence>
<evidence type="ECO:0000256" key="1">
    <source>
        <dbReference type="ARBA" id="ARBA00004141"/>
    </source>
</evidence>
<keyword evidence="5 6" id="KW-0472">Membrane</keyword>
<comment type="similarity">
    <text evidence="2">Belongs to the oxidase-dependent Fe transporter (OFeT) (TC 9.A.10.1) family.</text>
</comment>
<dbReference type="PANTHER" id="PTHR31632">
    <property type="entry name" value="IRON TRANSPORTER FTH1"/>
    <property type="match status" value="1"/>
</dbReference>
<name>A0A382ULK9_9ZZZZ</name>
<comment type="subcellular location">
    <subcellularLocation>
        <location evidence="1">Membrane</location>
        <topology evidence="1">Multi-pass membrane protein</topology>
    </subcellularLocation>
</comment>
<accession>A0A382ULK9</accession>
<evidence type="ECO:0000256" key="5">
    <source>
        <dbReference type="ARBA" id="ARBA00023136"/>
    </source>
</evidence>
<protein>
    <submittedName>
        <fullName evidence="7">Uncharacterized protein</fullName>
    </submittedName>
</protein>
<evidence type="ECO:0000256" key="2">
    <source>
        <dbReference type="ARBA" id="ARBA00008333"/>
    </source>
</evidence>
<dbReference type="Pfam" id="PF03239">
    <property type="entry name" value="FTR1"/>
    <property type="match status" value="1"/>
</dbReference>
<feature type="non-terminal residue" evidence="7">
    <location>
        <position position="1"/>
    </location>
</feature>